<dbReference type="RefSeq" id="WP_381219094.1">
    <property type="nucleotide sequence ID" value="NZ_JBHSPC010000130.1"/>
</dbReference>
<protein>
    <submittedName>
        <fullName evidence="1">Uncharacterized protein</fullName>
    </submittedName>
</protein>
<comment type="caution">
    <text evidence="1">The sequence shown here is derived from an EMBL/GenBank/DDBJ whole genome shotgun (WGS) entry which is preliminary data.</text>
</comment>
<dbReference type="Proteomes" id="UP001596183">
    <property type="component" value="Unassembled WGS sequence"/>
</dbReference>
<sequence>MGATGLIVVRVDSVLFSHEITAVSPRAGARFSLIQRKKVRSAIEATPRTP</sequence>
<dbReference type="EMBL" id="JBHSPC010000130">
    <property type="protein sequence ID" value="MFC5674856.1"/>
    <property type="molecule type" value="Genomic_DNA"/>
</dbReference>
<organism evidence="1 2">
    <name type="scientific">Streptomyces incanus</name>
    <dbReference type="NCBI Taxonomy" id="887453"/>
    <lineage>
        <taxon>Bacteria</taxon>
        <taxon>Bacillati</taxon>
        <taxon>Actinomycetota</taxon>
        <taxon>Actinomycetes</taxon>
        <taxon>Kitasatosporales</taxon>
        <taxon>Streptomycetaceae</taxon>
        <taxon>Streptomyces</taxon>
    </lineage>
</organism>
<accession>A0ABW0XWV2</accession>
<name>A0ABW0XWV2_9ACTN</name>
<gene>
    <name evidence="1" type="ORF">ACFP2V_33795</name>
</gene>
<proteinExistence type="predicted"/>
<reference evidence="2" key="1">
    <citation type="journal article" date="2019" name="Int. J. Syst. Evol. Microbiol.">
        <title>The Global Catalogue of Microorganisms (GCM) 10K type strain sequencing project: providing services to taxonomists for standard genome sequencing and annotation.</title>
        <authorList>
            <consortium name="The Broad Institute Genomics Platform"/>
            <consortium name="The Broad Institute Genome Sequencing Center for Infectious Disease"/>
            <person name="Wu L."/>
            <person name="Ma J."/>
        </authorList>
    </citation>
    <scope>NUCLEOTIDE SEQUENCE [LARGE SCALE GENOMIC DNA]</scope>
    <source>
        <strain evidence="2">JCM 13852</strain>
    </source>
</reference>
<keyword evidence="2" id="KW-1185">Reference proteome</keyword>
<evidence type="ECO:0000313" key="2">
    <source>
        <dbReference type="Proteomes" id="UP001596183"/>
    </source>
</evidence>
<evidence type="ECO:0000313" key="1">
    <source>
        <dbReference type="EMBL" id="MFC5674856.1"/>
    </source>
</evidence>